<name>A0A8H3I1B9_9LECA</name>
<dbReference type="PANTHER" id="PTHR15615">
    <property type="match status" value="1"/>
</dbReference>
<dbReference type="GO" id="GO:0019901">
    <property type="term" value="F:protein kinase binding"/>
    <property type="evidence" value="ECO:0007669"/>
    <property type="project" value="InterPro"/>
</dbReference>
<dbReference type="EMBL" id="CAJPDT010000008">
    <property type="protein sequence ID" value="CAF9911212.1"/>
    <property type="molecule type" value="Genomic_DNA"/>
</dbReference>
<reference evidence="2" key="1">
    <citation type="submission" date="2021-03" db="EMBL/GenBank/DDBJ databases">
        <authorList>
            <person name="Tagirdzhanova G."/>
        </authorList>
    </citation>
    <scope>NUCLEOTIDE SEQUENCE</scope>
</reference>
<gene>
    <name evidence="2" type="ORF">IMSHALPRED_009967</name>
</gene>
<proteinExistence type="predicted"/>
<dbReference type="InterPro" id="IPR013922">
    <property type="entry name" value="Cyclin_PHO80-like"/>
</dbReference>
<dbReference type="OrthoDB" id="286814at2759"/>
<organism evidence="2 3">
    <name type="scientific">Imshaugia aleurites</name>
    <dbReference type="NCBI Taxonomy" id="172621"/>
    <lineage>
        <taxon>Eukaryota</taxon>
        <taxon>Fungi</taxon>
        <taxon>Dikarya</taxon>
        <taxon>Ascomycota</taxon>
        <taxon>Pezizomycotina</taxon>
        <taxon>Lecanoromycetes</taxon>
        <taxon>OSLEUM clade</taxon>
        <taxon>Lecanoromycetidae</taxon>
        <taxon>Lecanorales</taxon>
        <taxon>Lecanorineae</taxon>
        <taxon>Parmeliaceae</taxon>
        <taxon>Imshaugia</taxon>
    </lineage>
</organism>
<dbReference type="GO" id="GO:0000307">
    <property type="term" value="C:cyclin-dependent protein kinase holoenzyme complex"/>
    <property type="evidence" value="ECO:0007669"/>
    <property type="project" value="TreeGrafter"/>
</dbReference>
<feature type="compositionally biased region" description="Low complexity" evidence="1">
    <location>
        <begin position="26"/>
        <end position="67"/>
    </location>
</feature>
<feature type="compositionally biased region" description="Pro residues" evidence="1">
    <location>
        <begin position="416"/>
        <end position="430"/>
    </location>
</feature>
<feature type="compositionally biased region" description="Polar residues" evidence="1">
    <location>
        <begin position="384"/>
        <end position="398"/>
    </location>
</feature>
<keyword evidence="3" id="KW-1185">Reference proteome</keyword>
<feature type="region of interest" description="Disordered" evidence="1">
    <location>
        <begin position="99"/>
        <end position="152"/>
    </location>
</feature>
<protein>
    <recommendedName>
        <fullName evidence="4">G1/S-specific cyclin pas1</fullName>
    </recommendedName>
</protein>
<comment type="caution">
    <text evidence="2">The sequence shown here is derived from an EMBL/GenBank/DDBJ whole genome shotgun (WGS) entry which is preliminary data.</text>
</comment>
<dbReference type="Proteomes" id="UP000664534">
    <property type="component" value="Unassembled WGS sequence"/>
</dbReference>
<dbReference type="CDD" id="cd20557">
    <property type="entry name" value="CYCLIN_ScPCL1-like"/>
    <property type="match status" value="1"/>
</dbReference>
<evidence type="ECO:0000313" key="2">
    <source>
        <dbReference type="EMBL" id="CAF9911212.1"/>
    </source>
</evidence>
<dbReference type="Gene3D" id="1.10.472.10">
    <property type="entry name" value="Cyclin-like"/>
    <property type="match status" value="1"/>
</dbReference>
<feature type="region of interest" description="Disordered" evidence="1">
    <location>
        <begin position="353"/>
        <end position="434"/>
    </location>
</feature>
<dbReference type="AlphaFoldDB" id="A0A8H3I1B9"/>
<feature type="compositionally biased region" description="Polar residues" evidence="1">
    <location>
        <begin position="125"/>
        <end position="135"/>
    </location>
</feature>
<dbReference type="Pfam" id="PF08613">
    <property type="entry name" value="Cyclin"/>
    <property type="match status" value="1"/>
</dbReference>
<accession>A0A8H3I1B9</accession>
<dbReference type="GO" id="GO:0005634">
    <property type="term" value="C:nucleus"/>
    <property type="evidence" value="ECO:0007669"/>
    <property type="project" value="TreeGrafter"/>
</dbReference>
<evidence type="ECO:0008006" key="4">
    <source>
        <dbReference type="Google" id="ProtNLM"/>
    </source>
</evidence>
<evidence type="ECO:0000313" key="3">
    <source>
        <dbReference type="Proteomes" id="UP000664534"/>
    </source>
</evidence>
<feature type="region of interest" description="Disordered" evidence="1">
    <location>
        <begin position="1"/>
        <end position="67"/>
    </location>
</feature>
<evidence type="ECO:0000256" key="1">
    <source>
        <dbReference type="SAM" id="MobiDB-lite"/>
    </source>
</evidence>
<dbReference type="PANTHER" id="PTHR15615:SF36">
    <property type="entry name" value="PHO85 CYCLIN-5"/>
    <property type="match status" value="1"/>
</dbReference>
<sequence>MAGGPDLDASASWLHQKTSTKKYPYSPSLASTASSSSSSVFSLDAPSSQSSVSSSAGWSSSAWNSENENENQYFTSRHISQQSTTNSSEEEVIITSYLPCSRPPTQSGAEAVALESRQHPRRTQRLNSYESQDGKSVSLCPRPPPSLVRQSERKENFVDSLVDTTTQMIETIWPLSVLSCGRDTILGGKQQNLIGLRVFVQEVLRRSKTSYSTLQVALYYLILIQACIPKHDFTMEQSEDSAACRSMQCGRRMFLAALILASKYLQDRNFSARAWSKTSGLQTCEINSNEMAFLSAVNWKLHIPQPVFDKWTDIVLRYSPSAQVNSPPRSSPTSPHNWKSIIPLLTPDLDTLDFGSAEVSDDSGYNSPASDMSPPPIPLREEPSSCSESNELTPTNPYTIPRVFEPTPRDGNASELPPPLPHLGPLPTPQMTPQTGTFCTPAIVNELRDGPNPKCLSGKVYPGQSPPVEAKRVCSIPNVCTPIIIGKIYIHVLVSGVYDLRCLYPLLKIVIDFISSIIELRAPTAEIGSTSDASMREYAVVWSKGRESETSSHRGRRAVLGGLLGIFQRLSWIPNQLQQPYATSRLTVSTPSRNPYQPHVRLNASNVLALIPWTCPFNPRSVK</sequence>
<dbReference type="GO" id="GO:0016538">
    <property type="term" value="F:cyclin-dependent protein serine/threonine kinase regulator activity"/>
    <property type="evidence" value="ECO:0007669"/>
    <property type="project" value="TreeGrafter"/>
</dbReference>